<feature type="region of interest" description="Disordered" evidence="2">
    <location>
        <begin position="190"/>
        <end position="269"/>
    </location>
</feature>
<dbReference type="Proteomes" id="UP000324632">
    <property type="component" value="Chromosome 20"/>
</dbReference>
<dbReference type="PANTHER" id="PTHR13483">
    <property type="entry name" value="BOX C_D SNORNA PROTEIN 1-RELATED"/>
    <property type="match status" value="1"/>
</dbReference>
<comment type="caution">
    <text evidence="4">The sequence shown here is derived from an EMBL/GenBank/DDBJ whole genome shotgun (WGS) entry which is preliminary data.</text>
</comment>
<dbReference type="PANTHER" id="PTHR13483:SF3">
    <property type="entry name" value="BOX C_D SNORNA PROTEIN 1"/>
    <property type="match status" value="1"/>
</dbReference>
<reference evidence="4 5" key="1">
    <citation type="journal article" date="2019" name="Mol. Ecol. Resour.">
        <title>Chromosome-level genome assembly of Triplophysa tibetana, a fish adapted to the harsh high-altitude environment of the Tibetan Plateau.</title>
        <authorList>
            <person name="Yang X."/>
            <person name="Liu H."/>
            <person name="Ma Z."/>
            <person name="Zou Y."/>
            <person name="Zou M."/>
            <person name="Mao Y."/>
            <person name="Li X."/>
            <person name="Wang H."/>
            <person name="Chen T."/>
            <person name="Wang W."/>
            <person name="Yang R."/>
        </authorList>
    </citation>
    <scope>NUCLEOTIDE SEQUENCE [LARGE SCALE GENOMIC DNA]</scope>
    <source>
        <strain evidence="4">TTIB1903HZAU</strain>
        <tissue evidence="4">Muscle</tissue>
    </source>
</reference>
<dbReference type="GO" id="GO:0000463">
    <property type="term" value="P:maturation of LSU-rRNA from tricistronic rRNA transcript (SSU-rRNA, 5.8S rRNA, LSU-rRNA)"/>
    <property type="evidence" value="ECO:0007669"/>
    <property type="project" value="TreeGrafter"/>
</dbReference>
<dbReference type="Pfam" id="PF25790">
    <property type="entry name" value="BCD1"/>
    <property type="match status" value="1"/>
</dbReference>
<feature type="compositionally biased region" description="Basic and acidic residues" evidence="2">
    <location>
        <begin position="240"/>
        <end position="256"/>
    </location>
</feature>
<organism evidence="4 5">
    <name type="scientific">Triplophysa tibetana</name>
    <dbReference type="NCBI Taxonomy" id="1572043"/>
    <lineage>
        <taxon>Eukaryota</taxon>
        <taxon>Metazoa</taxon>
        <taxon>Chordata</taxon>
        <taxon>Craniata</taxon>
        <taxon>Vertebrata</taxon>
        <taxon>Euteleostomi</taxon>
        <taxon>Actinopterygii</taxon>
        <taxon>Neopterygii</taxon>
        <taxon>Teleostei</taxon>
        <taxon>Ostariophysi</taxon>
        <taxon>Cypriniformes</taxon>
        <taxon>Nemacheilidae</taxon>
        <taxon>Triplophysa</taxon>
    </lineage>
</organism>
<dbReference type="GO" id="GO:0005634">
    <property type="term" value="C:nucleus"/>
    <property type="evidence" value="ECO:0007669"/>
    <property type="project" value="TreeGrafter"/>
</dbReference>
<gene>
    <name evidence="4" type="ORF">E1301_Tti020989</name>
</gene>
<dbReference type="GO" id="GO:0070761">
    <property type="term" value="C:pre-snoRNP complex"/>
    <property type="evidence" value="ECO:0007669"/>
    <property type="project" value="TreeGrafter"/>
</dbReference>
<sequence length="610" mass="67092">MISVMNDNDTSEDERRVVKRKMSMSRFLEDTGRLTQRSDRDAVLHASRRYPREGAWLIRRARAAKVTLKMLPKLFSRHRENTTIFRKGFSANREVRQILHDFIHPSESDPVRRQKLKVYVQSPQEDIKIFMKSEETQPNSLRYLELDPQKTLGANLMHTTVVEYPEIFVVLKLHSQEYVTRMKEHFNAASENVSRKSEEPLSSASSHVPKKAKIISEADELEDGEIRSDDDESDGDDDVTEKTPPKSHQDDGDTSRRIAPGDVGGQTETLSSLNMDIRNDENIDLHDRQEVKTQTCTVQHEGISCAHASVCGSEAQGNMHRSLDGANANINAADGHICVDVVHSKDASVDSVDVHSANDSDRNIARDIQGSNQADVCEGAENANVYASNSCTPEDTHVETSSQAIGENANICASKTCIAADIQVKGLSQVNVEHANVYTSEGYIARGNQVEGACQLNAEDANVYASDSSTLEDSHVDESSLANIQNANICASDGFARDMQVEGVTQMNIEYANIYASNSCTPEDTHVESPSQANGENANIFASHGCIARDMQVESVTQSNEDTVNVNVYASEGHIVADIPSEGSDQVNTGDSVSYGHVSYQTVCGTEHRV</sequence>
<dbReference type="InterPro" id="IPR051639">
    <property type="entry name" value="BCD1"/>
</dbReference>
<feature type="compositionally biased region" description="Acidic residues" evidence="2">
    <location>
        <begin position="217"/>
        <end position="239"/>
    </location>
</feature>
<dbReference type="GO" id="GO:0000492">
    <property type="term" value="P:box C/D snoRNP assembly"/>
    <property type="evidence" value="ECO:0007669"/>
    <property type="project" value="TreeGrafter"/>
</dbReference>
<proteinExistence type="predicted"/>
<keyword evidence="5" id="KW-1185">Reference proteome</keyword>
<dbReference type="AlphaFoldDB" id="A0A5A9NBT4"/>
<feature type="domain" description="BCD1 alpha/beta" evidence="3">
    <location>
        <begin position="89"/>
        <end position="179"/>
    </location>
</feature>
<protein>
    <recommendedName>
        <fullName evidence="3">BCD1 alpha/beta domain-containing protein</fullName>
    </recommendedName>
</protein>
<evidence type="ECO:0000256" key="1">
    <source>
        <dbReference type="ARBA" id="ARBA00022553"/>
    </source>
</evidence>
<name>A0A5A9NBT4_9TELE</name>
<evidence type="ECO:0000313" key="5">
    <source>
        <dbReference type="Proteomes" id="UP000324632"/>
    </source>
</evidence>
<dbReference type="GO" id="GO:0048254">
    <property type="term" value="P:snoRNA localization"/>
    <property type="evidence" value="ECO:0007669"/>
    <property type="project" value="TreeGrafter"/>
</dbReference>
<dbReference type="EMBL" id="SOYY01000020">
    <property type="protein sequence ID" value="KAA0706506.1"/>
    <property type="molecule type" value="Genomic_DNA"/>
</dbReference>
<accession>A0A5A9NBT4</accession>
<dbReference type="InterPro" id="IPR057721">
    <property type="entry name" value="BCD1_alpha/beta"/>
</dbReference>
<keyword evidence="1" id="KW-0597">Phosphoprotein</keyword>
<evidence type="ECO:0000256" key="2">
    <source>
        <dbReference type="SAM" id="MobiDB-lite"/>
    </source>
</evidence>
<evidence type="ECO:0000259" key="3">
    <source>
        <dbReference type="Pfam" id="PF25790"/>
    </source>
</evidence>
<evidence type="ECO:0000313" key="4">
    <source>
        <dbReference type="EMBL" id="KAA0706506.1"/>
    </source>
</evidence>